<keyword evidence="4" id="KW-1185">Reference proteome</keyword>
<keyword evidence="1" id="KW-0547">Nucleotide-binding</keyword>
<dbReference type="PROSITE" id="PS51419">
    <property type="entry name" value="RAB"/>
    <property type="match status" value="1"/>
</dbReference>
<dbReference type="GO" id="GO:0005525">
    <property type="term" value="F:GTP binding"/>
    <property type="evidence" value="ECO:0007669"/>
    <property type="project" value="UniProtKB-KW"/>
</dbReference>
<dbReference type="CDD" id="cd00154">
    <property type="entry name" value="Rab"/>
    <property type="match status" value="1"/>
</dbReference>
<organism evidence="3 4">
    <name type="scientific">Liparis tanakae</name>
    <name type="common">Tanaka's snailfish</name>
    <dbReference type="NCBI Taxonomy" id="230148"/>
    <lineage>
        <taxon>Eukaryota</taxon>
        <taxon>Metazoa</taxon>
        <taxon>Chordata</taxon>
        <taxon>Craniata</taxon>
        <taxon>Vertebrata</taxon>
        <taxon>Euteleostomi</taxon>
        <taxon>Actinopterygii</taxon>
        <taxon>Neopterygii</taxon>
        <taxon>Teleostei</taxon>
        <taxon>Neoteleostei</taxon>
        <taxon>Acanthomorphata</taxon>
        <taxon>Eupercaria</taxon>
        <taxon>Perciformes</taxon>
        <taxon>Cottioidei</taxon>
        <taxon>Cottales</taxon>
        <taxon>Liparidae</taxon>
        <taxon>Liparis</taxon>
    </lineage>
</organism>
<dbReference type="SMART" id="SM00173">
    <property type="entry name" value="RAS"/>
    <property type="match status" value="1"/>
</dbReference>
<accession>A0A4Z2J365</accession>
<dbReference type="AlphaFoldDB" id="A0A4Z2J365"/>
<dbReference type="Pfam" id="PF00071">
    <property type="entry name" value="Ras"/>
    <property type="match status" value="1"/>
</dbReference>
<dbReference type="Gene3D" id="3.40.50.300">
    <property type="entry name" value="P-loop containing nucleotide triphosphate hydrolases"/>
    <property type="match status" value="1"/>
</dbReference>
<dbReference type="InterPro" id="IPR027417">
    <property type="entry name" value="P-loop_NTPase"/>
</dbReference>
<keyword evidence="2" id="KW-0342">GTP-binding</keyword>
<dbReference type="InterPro" id="IPR050227">
    <property type="entry name" value="Rab"/>
</dbReference>
<dbReference type="SMART" id="SM00175">
    <property type="entry name" value="RAB"/>
    <property type="match status" value="1"/>
</dbReference>
<dbReference type="SMART" id="SM00174">
    <property type="entry name" value="RHO"/>
    <property type="match status" value="1"/>
</dbReference>
<dbReference type="Proteomes" id="UP000314294">
    <property type="component" value="Unassembled WGS sequence"/>
</dbReference>
<dbReference type="PROSITE" id="PS51421">
    <property type="entry name" value="RAS"/>
    <property type="match status" value="1"/>
</dbReference>
<evidence type="ECO:0000313" key="4">
    <source>
        <dbReference type="Proteomes" id="UP000314294"/>
    </source>
</evidence>
<gene>
    <name evidence="3" type="primary">RAB44_1</name>
    <name evidence="3" type="ORF">EYF80_005364</name>
</gene>
<reference evidence="3 4" key="1">
    <citation type="submission" date="2019-03" db="EMBL/GenBank/DDBJ databases">
        <title>First draft genome of Liparis tanakae, snailfish: a comprehensive survey of snailfish specific genes.</title>
        <authorList>
            <person name="Kim W."/>
            <person name="Song I."/>
            <person name="Jeong J.-H."/>
            <person name="Kim D."/>
            <person name="Kim S."/>
            <person name="Ryu S."/>
            <person name="Song J.Y."/>
            <person name="Lee S.K."/>
        </authorList>
    </citation>
    <scope>NUCLEOTIDE SEQUENCE [LARGE SCALE GENOMIC DNA]</scope>
    <source>
        <tissue evidence="3">Muscle</tissue>
    </source>
</reference>
<protein>
    <submittedName>
        <fullName evidence="3">Ras-related protein Rab-44</fullName>
    </submittedName>
</protein>
<name>A0A4Z2J365_9TELE</name>
<proteinExistence type="predicted"/>
<dbReference type="OrthoDB" id="9989112at2759"/>
<comment type="caution">
    <text evidence="3">The sequence shown here is derived from an EMBL/GenBank/DDBJ whole genome shotgun (WGS) entry which is preliminary data.</text>
</comment>
<dbReference type="EMBL" id="SRLO01000027">
    <property type="protein sequence ID" value="TNN84371.1"/>
    <property type="molecule type" value="Genomic_DNA"/>
</dbReference>
<evidence type="ECO:0000256" key="1">
    <source>
        <dbReference type="ARBA" id="ARBA00022741"/>
    </source>
</evidence>
<evidence type="ECO:0000256" key="2">
    <source>
        <dbReference type="ARBA" id="ARBA00023134"/>
    </source>
</evidence>
<dbReference type="InterPro" id="IPR001806">
    <property type="entry name" value="Small_GTPase"/>
</dbReference>
<dbReference type="PRINTS" id="PR00449">
    <property type="entry name" value="RASTRNSFRMNG"/>
</dbReference>
<dbReference type="PANTHER" id="PTHR47977">
    <property type="entry name" value="RAS-RELATED PROTEIN RAB"/>
    <property type="match status" value="1"/>
</dbReference>
<dbReference type="SUPFAM" id="SSF52540">
    <property type="entry name" value="P-loop containing nucleoside triphosphate hydrolases"/>
    <property type="match status" value="1"/>
</dbReference>
<dbReference type="GO" id="GO:0003924">
    <property type="term" value="F:GTPase activity"/>
    <property type="evidence" value="ECO:0007669"/>
    <property type="project" value="InterPro"/>
</dbReference>
<sequence>MCWSCQGRPDIANQLMTRDDRFRWEMPDEEVPNEFSVTEKENEEIDENTDRFRQDGKLQGKYLVDKSIKKPFSNLSTSKEGEHSRPVRFHSITRQTFHKAHAFLLMYDVTSSQSFSAVSYWASCIQEGAAEGVTILLIGNKSDGAERQVQTQEAEILAKKYNFEFMECSAATGENVVQSLETVARMLSQKVDTRGDTMVLHKEPQPKTSRCC</sequence>
<evidence type="ECO:0000313" key="3">
    <source>
        <dbReference type="EMBL" id="TNN84371.1"/>
    </source>
</evidence>